<organism evidence="2 3">
    <name type="scientific">Streptomyces pseudovenezuelae</name>
    <dbReference type="NCBI Taxonomy" id="67350"/>
    <lineage>
        <taxon>Bacteria</taxon>
        <taxon>Bacillati</taxon>
        <taxon>Actinomycetota</taxon>
        <taxon>Actinomycetes</taxon>
        <taxon>Kitasatosporales</taxon>
        <taxon>Streptomycetaceae</taxon>
        <taxon>Streptomyces</taxon>
        <taxon>Streptomyces aurantiacus group</taxon>
    </lineage>
</organism>
<reference evidence="2 3" key="1">
    <citation type="submission" date="2015-10" db="EMBL/GenBank/DDBJ databases">
        <title>Draft genome sequence of Streptomyces pseudovenezuelae DSM 40212, type strain for the species Streptomyces pseudovenezuelae.</title>
        <authorList>
            <person name="Ruckert C."/>
            <person name="Winkler A."/>
            <person name="Kalinowski J."/>
            <person name="Kampfer P."/>
            <person name="Glaeser S."/>
        </authorList>
    </citation>
    <scope>NUCLEOTIDE SEQUENCE [LARGE SCALE GENOMIC DNA]</scope>
    <source>
        <strain evidence="2 3">DSM 40212</strain>
    </source>
</reference>
<evidence type="ECO:0000313" key="3">
    <source>
        <dbReference type="Proteomes" id="UP000053039"/>
    </source>
</evidence>
<protein>
    <submittedName>
        <fullName evidence="2">Uncharacterized protein</fullName>
    </submittedName>
</protein>
<dbReference type="AlphaFoldDB" id="A0A101N0C2"/>
<proteinExistence type="predicted"/>
<dbReference type="Proteomes" id="UP000053039">
    <property type="component" value="Unassembled WGS sequence"/>
</dbReference>
<comment type="caution">
    <text evidence="2">The sequence shown here is derived from an EMBL/GenBank/DDBJ whole genome shotgun (WGS) entry which is preliminary data.</text>
</comment>
<sequence>MRLALTRSATRVVLQRSFRGSRQDSRVAMAAQLWMLPALRASSRSWERTALMSCTAPGSSGEALTSFPQGSVRTGTCMPSTSAENTW</sequence>
<evidence type="ECO:0000313" key="2">
    <source>
        <dbReference type="EMBL" id="KUM84148.1"/>
    </source>
</evidence>
<evidence type="ECO:0000256" key="1">
    <source>
        <dbReference type="SAM" id="MobiDB-lite"/>
    </source>
</evidence>
<accession>A0A101N0C2</accession>
<feature type="region of interest" description="Disordered" evidence="1">
    <location>
        <begin position="56"/>
        <end position="87"/>
    </location>
</feature>
<gene>
    <name evidence="2" type="ORF">AQI94_33015</name>
</gene>
<dbReference type="EMBL" id="LMWM01000038">
    <property type="protein sequence ID" value="KUM84148.1"/>
    <property type="molecule type" value="Genomic_DNA"/>
</dbReference>
<name>A0A101N0C2_9ACTN</name>